<dbReference type="Proteomes" id="UP000250235">
    <property type="component" value="Unassembled WGS sequence"/>
</dbReference>
<evidence type="ECO:0000313" key="2">
    <source>
        <dbReference type="Proteomes" id="UP000250235"/>
    </source>
</evidence>
<sequence>MCGETEETQELLGDAEGKCVNGELTTSALKTIAYGYTNDGILKFYLVNLNQYK</sequence>
<organism evidence="1 2">
    <name type="scientific">Dorcoceras hygrometricum</name>
    <dbReference type="NCBI Taxonomy" id="472368"/>
    <lineage>
        <taxon>Eukaryota</taxon>
        <taxon>Viridiplantae</taxon>
        <taxon>Streptophyta</taxon>
        <taxon>Embryophyta</taxon>
        <taxon>Tracheophyta</taxon>
        <taxon>Spermatophyta</taxon>
        <taxon>Magnoliopsida</taxon>
        <taxon>eudicotyledons</taxon>
        <taxon>Gunneridae</taxon>
        <taxon>Pentapetalae</taxon>
        <taxon>asterids</taxon>
        <taxon>lamiids</taxon>
        <taxon>Lamiales</taxon>
        <taxon>Gesneriaceae</taxon>
        <taxon>Didymocarpoideae</taxon>
        <taxon>Trichosporeae</taxon>
        <taxon>Loxocarpinae</taxon>
        <taxon>Dorcoceras</taxon>
    </lineage>
</organism>
<accession>A0A2Z7A3E5</accession>
<gene>
    <name evidence="1" type="ORF">F511_45372</name>
</gene>
<proteinExistence type="predicted"/>
<evidence type="ECO:0000313" key="1">
    <source>
        <dbReference type="EMBL" id="KZV07146.1"/>
    </source>
</evidence>
<keyword evidence="2" id="KW-1185">Reference proteome</keyword>
<name>A0A2Z7A3E5_9LAMI</name>
<dbReference type="AlphaFoldDB" id="A0A2Z7A3E5"/>
<protein>
    <submittedName>
        <fullName evidence="1">D-arabinono-1,4-lactone oxidase family protein</fullName>
    </submittedName>
</protein>
<reference evidence="1 2" key="1">
    <citation type="journal article" date="2015" name="Proc. Natl. Acad. Sci. U.S.A.">
        <title>The resurrection genome of Boea hygrometrica: A blueprint for survival of dehydration.</title>
        <authorList>
            <person name="Xiao L."/>
            <person name="Yang G."/>
            <person name="Zhang L."/>
            <person name="Yang X."/>
            <person name="Zhao S."/>
            <person name="Ji Z."/>
            <person name="Zhou Q."/>
            <person name="Hu M."/>
            <person name="Wang Y."/>
            <person name="Chen M."/>
            <person name="Xu Y."/>
            <person name="Jin H."/>
            <person name="Xiao X."/>
            <person name="Hu G."/>
            <person name="Bao F."/>
            <person name="Hu Y."/>
            <person name="Wan P."/>
            <person name="Li L."/>
            <person name="Deng X."/>
            <person name="Kuang T."/>
            <person name="Xiang C."/>
            <person name="Zhu J.K."/>
            <person name="Oliver M.J."/>
            <person name="He Y."/>
        </authorList>
    </citation>
    <scope>NUCLEOTIDE SEQUENCE [LARGE SCALE GENOMIC DNA]</scope>
    <source>
        <strain evidence="2">cv. XS01</strain>
    </source>
</reference>
<dbReference type="EMBL" id="KV040820">
    <property type="protein sequence ID" value="KZV07146.1"/>
    <property type="molecule type" value="Genomic_DNA"/>
</dbReference>